<dbReference type="GO" id="GO:0005829">
    <property type="term" value="C:cytosol"/>
    <property type="evidence" value="ECO:0007669"/>
    <property type="project" value="InterPro"/>
</dbReference>
<dbReference type="GO" id="GO:0009086">
    <property type="term" value="P:methionine biosynthetic process"/>
    <property type="evidence" value="ECO:0007669"/>
    <property type="project" value="UniProtKB-KW"/>
</dbReference>
<evidence type="ECO:0000256" key="5">
    <source>
        <dbReference type="ARBA" id="ARBA00022630"/>
    </source>
</evidence>
<dbReference type="GO" id="GO:0035999">
    <property type="term" value="P:tetrahydrofolate interconversion"/>
    <property type="evidence" value="ECO:0007669"/>
    <property type="project" value="UniProtKB-UniPathway"/>
</dbReference>
<evidence type="ECO:0000256" key="9">
    <source>
        <dbReference type="ARBA" id="ARBA00023167"/>
    </source>
</evidence>
<dbReference type="eggNOG" id="COG0685">
    <property type="taxonomic scope" value="Bacteria"/>
</dbReference>
<dbReference type="PANTHER" id="PTHR45754">
    <property type="entry name" value="METHYLENETETRAHYDROFOLATE REDUCTASE"/>
    <property type="match status" value="1"/>
</dbReference>
<dbReference type="EMBL" id="JRNI01000024">
    <property type="protein sequence ID" value="KGF30457.1"/>
    <property type="molecule type" value="Genomic_DNA"/>
</dbReference>
<keyword evidence="14" id="KW-1185">Reference proteome</keyword>
<evidence type="ECO:0000313" key="13">
    <source>
        <dbReference type="EMBL" id="KGF30457.1"/>
    </source>
</evidence>
<protein>
    <recommendedName>
        <fullName evidence="12">Methylenetetrahydrofolate reductase</fullName>
        <ecNumber evidence="12">1.5.1.54</ecNumber>
    </recommendedName>
</protein>
<evidence type="ECO:0000256" key="3">
    <source>
        <dbReference type="ARBA" id="ARBA00006743"/>
    </source>
</evidence>
<keyword evidence="4" id="KW-0028">Amino-acid biosynthesis</keyword>
<dbReference type="OrthoDB" id="9812555at2"/>
<dbReference type="InterPro" id="IPR004620">
    <property type="entry name" value="MTHF_reductase_bac"/>
</dbReference>
<evidence type="ECO:0000256" key="8">
    <source>
        <dbReference type="ARBA" id="ARBA00023027"/>
    </source>
</evidence>
<dbReference type="Gene3D" id="3.20.20.220">
    <property type="match status" value="1"/>
</dbReference>
<proteinExistence type="inferred from homology"/>
<comment type="pathway">
    <text evidence="10">Amino-acid biosynthesis; L-methionine biosynthesis via de novo pathway.</text>
</comment>
<comment type="similarity">
    <text evidence="3 12">Belongs to the methylenetetrahydrofolate reductase family.</text>
</comment>
<keyword evidence="9" id="KW-0486">Methionine biosynthesis</keyword>
<accession>A0A096AIB8</accession>
<evidence type="ECO:0000256" key="6">
    <source>
        <dbReference type="ARBA" id="ARBA00022827"/>
    </source>
</evidence>
<dbReference type="CDD" id="cd00537">
    <property type="entry name" value="MTHFR"/>
    <property type="match status" value="1"/>
</dbReference>
<dbReference type="GO" id="GO:0106312">
    <property type="term" value="F:methylenetetrahydrofolate reductase (NADH) activity"/>
    <property type="evidence" value="ECO:0007669"/>
    <property type="project" value="UniProtKB-EC"/>
</dbReference>
<dbReference type="PANTHER" id="PTHR45754:SF3">
    <property type="entry name" value="METHYLENETETRAHYDROFOLATE REDUCTASE (NADPH)"/>
    <property type="match status" value="1"/>
</dbReference>
<dbReference type="InterPro" id="IPR003171">
    <property type="entry name" value="Mehydrof_redctse-like"/>
</dbReference>
<evidence type="ECO:0000313" key="14">
    <source>
        <dbReference type="Proteomes" id="UP000029629"/>
    </source>
</evidence>
<evidence type="ECO:0000256" key="11">
    <source>
        <dbReference type="ARBA" id="ARBA00048628"/>
    </source>
</evidence>
<keyword evidence="7 12" id="KW-0560">Oxidoreductase</keyword>
<keyword evidence="8" id="KW-0520">NAD</keyword>
<dbReference type="NCBIfam" id="TIGR00676">
    <property type="entry name" value="fadh2"/>
    <property type="match status" value="1"/>
</dbReference>
<keyword evidence="5 12" id="KW-0285">Flavoprotein</keyword>
<dbReference type="UniPathway" id="UPA00193"/>
<sequence length="284" mass="31668">MNRIETEGSRFFSLEYFPPREQSARERLVETTKQLLEIDPAYISVTYGAGGSTREGTEDTVQMVSNLGCEAVPHLACVGSQPEAIREILDSYQAKGIRRIVALRGDMPSGMGLADSPLRNAVDLVRLIREHSGDWFSIKVAAYPEMHPQAESFDEDLDHFVAKVNAGANMAITQYFYNADAYWDFVDRAQAKGVTIPIVAGIMPITNYSKLARFSKMCGAEIPRWIAKRLESYGDDVQSIRDFGHEVVSRLCDDLRRGGAPGIHFYTLNQAEPVLKICRALQAQ</sequence>
<evidence type="ECO:0000256" key="2">
    <source>
        <dbReference type="ARBA" id="ARBA00004777"/>
    </source>
</evidence>
<organism evidence="13 14">
    <name type="scientific">Oligella urethralis DNF00040</name>
    <dbReference type="NCBI Taxonomy" id="1401065"/>
    <lineage>
        <taxon>Bacteria</taxon>
        <taxon>Pseudomonadati</taxon>
        <taxon>Pseudomonadota</taxon>
        <taxon>Betaproteobacteria</taxon>
        <taxon>Burkholderiales</taxon>
        <taxon>Alcaligenaceae</taxon>
        <taxon>Oligella</taxon>
    </lineage>
</organism>
<evidence type="ECO:0000256" key="12">
    <source>
        <dbReference type="RuleBase" id="RU003862"/>
    </source>
</evidence>
<comment type="cofactor">
    <cofactor evidence="1 12">
        <name>FAD</name>
        <dbReference type="ChEBI" id="CHEBI:57692"/>
    </cofactor>
</comment>
<keyword evidence="6 12" id="KW-0274">FAD</keyword>
<evidence type="ECO:0000256" key="1">
    <source>
        <dbReference type="ARBA" id="ARBA00001974"/>
    </source>
</evidence>
<evidence type="ECO:0000256" key="10">
    <source>
        <dbReference type="ARBA" id="ARBA00034478"/>
    </source>
</evidence>
<dbReference type="AlphaFoldDB" id="A0A096AIB8"/>
<dbReference type="RefSeq" id="WP_036559241.1">
    <property type="nucleotide sequence ID" value="NZ_JRNI01000024.1"/>
</dbReference>
<evidence type="ECO:0000256" key="7">
    <source>
        <dbReference type="ARBA" id="ARBA00023002"/>
    </source>
</evidence>
<evidence type="ECO:0000256" key="4">
    <source>
        <dbReference type="ARBA" id="ARBA00022605"/>
    </source>
</evidence>
<comment type="catalytic activity">
    <reaction evidence="11">
        <text>(6S)-5-methyl-5,6,7,8-tetrahydrofolate + NAD(+) = (6R)-5,10-methylene-5,6,7,8-tetrahydrofolate + NADH + H(+)</text>
        <dbReference type="Rhea" id="RHEA:19821"/>
        <dbReference type="ChEBI" id="CHEBI:15378"/>
        <dbReference type="ChEBI" id="CHEBI:15636"/>
        <dbReference type="ChEBI" id="CHEBI:18608"/>
        <dbReference type="ChEBI" id="CHEBI:57540"/>
        <dbReference type="ChEBI" id="CHEBI:57945"/>
        <dbReference type="EC" id="1.5.1.54"/>
    </reaction>
    <physiologicalReaction direction="right-to-left" evidence="11">
        <dbReference type="Rhea" id="RHEA:19823"/>
    </physiologicalReaction>
</comment>
<comment type="pathway">
    <text evidence="2 12">One-carbon metabolism; tetrahydrofolate interconversion.</text>
</comment>
<dbReference type="SUPFAM" id="SSF51730">
    <property type="entry name" value="FAD-linked oxidoreductase"/>
    <property type="match status" value="1"/>
</dbReference>
<dbReference type="Pfam" id="PF02219">
    <property type="entry name" value="MTHFR"/>
    <property type="match status" value="1"/>
</dbReference>
<name>A0A096AIB8_9BURK</name>
<reference evidence="13 14" key="1">
    <citation type="submission" date="2014-07" db="EMBL/GenBank/DDBJ databases">
        <authorList>
            <person name="McCorrison J."/>
            <person name="Sanka R."/>
            <person name="Torralba M."/>
            <person name="Gillis M."/>
            <person name="Haft D.H."/>
            <person name="Methe B."/>
            <person name="Sutton G."/>
            <person name="Nelson K.E."/>
        </authorList>
    </citation>
    <scope>NUCLEOTIDE SEQUENCE [LARGE SCALE GENOMIC DNA]</scope>
    <source>
        <strain evidence="13 14">DNF00040</strain>
    </source>
</reference>
<dbReference type="Proteomes" id="UP000029629">
    <property type="component" value="Unassembled WGS sequence"/>
</dbReference>
<dbReference type="EC" id="1.5.1.54" evidence="12"/>
<gene>
    <name evidence="13" type="ORF">HMPREF2130_06445</name>
</gene>
<dbReference type="GO" id="GO:0071949">
    <property type="term" value="F:FAD binding"/>
    <property type="evidence" value="ECO:0007669"/>
    <property type="project" value="TreeGrafter"/>
</dbReference>
<comment type="caution">
    <text evidence="13">The sequence shown here is derived from an EMBL/GenBank/DDBJ whole genome shotgun (WGS) entry which is preliminary data.</text>
</comment>
<dbReference type="InterPro" id="IPR029041">
    <property type="entry name" value="FAD-linked_oxidoreductase-like"/>
</dbReference>